<evidence type="ECO:0000256" key="7">
    <source>
        <dbReference type="ARBA" id="ARBA00023186"/>
    </source>
</evidence>
<keyword evidence="3 8" id="KW-0999">Mitochondrion inner membrane</keyword>
<evidence type="ECO:0000259" key="9">
    <source>
        <dbReference type="Pfam" id="PF02953"/>
    </source>
</evidence>
<keyword evidence="4 8" id="KW-0653">Protein transport</keyword>
<protein>
    <recommendedName>
        <fullName evidence="8">Mitochondrial import inner membrane translocase subunit</fullName>
    </recommendedName>
</protein>
<feature type="domain" description="Tim10-like" evidence="9">
    <location>
        <begin position="24"/>
        <end position="85"/>
    </location>
</feature>
<accession>A0ABR3YN76</accession>
<evidence type="ECO:0000313" key="10">
    <source>
        <dbReference type="EMBL" id="KAL1889793.1"/>
    </source>
</evidence>
<dbReference type="InterPro" id="IPR004217">
    <property type="entry name" value="Tim10-like"/>
</dbReference>
<evidence type="ECO:0000313" key="11">
    <source>
        <dbReference type="Proteomes" id="UP001583186"/>
    </source>
</evidence>
<organism evidence="10 11">
    <name type="scientific">Sporothrix stenoceras</name>
    <dbReference type="NCBI Taxonomy" id="5173"/>
    <lineage>
        <taxon>Eukaryota</taxon>
        <taxon>Fungi</taxon>
        <taxon>Dikarya</taxon>
        <taxon>Ascomycota</taxon>
        <taxon>Pezizomycotina</taxon>
        <taxon>Sordariomycetes</taxon>
        <taxon>Sordariomycetidae</taxon>
        <taxon>Ophiostomatales</taxon>
        <taxon>Ophiostomataceae</taxon>
        <taxon>Sporothrix</taxon>
    </lineage>
</organism>
<dbReference type="InterPro" id="IPR035427">
    <property type="entry name" value="Tim10-like_dom_sf"/>
</dbReference>
<evidence type="ECO:0000256" key="5">
    <source>
        <dbReference type="ARBA" id="ARBA00023010"/>
    </source>
</evidence>
<evidence type="ECO:0000256" key="4">
    <source>
        <dbReference type="ARBA" id="ARBA00022927"/>
    </source>
</evidence>
<keyword evidence="5 8" id="KW-0811">Translocation</keyword>
<proteinExistence type="inferred from homology"/>
<reference evidence="10 11" key="1">
    <citation type="journal article" date="2024" name="IMA Fungus">
        <title>IMA Genome - F19 : A genome assembly and annotation guide to empower mycologists, including annotated draft genome sequences of Ceratocystis pirilliformis, Diaporthe australafricana, Fusarium ophioides, Paecilomyces lecythidis, and Sporothrix stenoceras.</title>
        <authorList>
            <person name="Aylward J."/>
            <person name="Wilson A.M."/>
            <person name="Visagie C.M."/>
            <person name="Spraker J."/>
            <person name="Barnes I."/>
            <person name="Buitendag C."/>
            <person name="Ceriani C."/>
            <person name="Del Mar Angel L."/>
            <person name="du Plessis D."/>
            <person name="Fuchs T."/>
            <person name="Gasser K."/>
            <person name="Kramer D."/>
            <person name="Li W."/>
            <person name="Munsamy K."/>
            <person name="Piso A."/>
            <person name="Price J.L."/>
            <person name="Sonnekus B."/>
            <person name="Thomas C."/>
            <person name="van der Nest A."/>
            <person name="van Dijk A."/>
            <person name="van Heerden A."/>
            <person name="van Vuuren N."/>
            <person name="Yilmaz N."/>
            <person name="Duong T.A."/>
            <person name="van der Merwe N.A."/>
            <person name="Wingfield M.J."/>
            <person name="Wingfield B.D."/>
        </authorList>
    </citation>
    <scope>NUCLEOTIDE SEQUENCE [LARGE SCALE GENOMIC DNA]</scope>
    <source>
        <strain evidence="10 11">CMW 5346</strain>
    </source>
</reference>
<keyword evidence="8" id="KW-0813">Transport</keyword>
<evidence type="ECO:0000256" key="3">
    <source>
        <dbReference type="ARBA" id="ARBA00022792"/>
    </source>
</evidence>
<evidence type="ECO:0000256" key="2">
    <source>
        <dbReference type="ARBA" id="ARBA00006720"/>
    </source>
</evidence>
<comment type="similarity">
    <text evidence="2 8">Belongs to the small Tim family.</text>
</comment>
<dbReference type="Pfam" id="PF02953">
    <property type="entry name" value="zf-Tim10_DDP"/>
    <property type="match status" value="1"/>
</dbReference>
<dbReference type="SUPFAM" id="SSF144122">
    <property type="entry name" value="Tim10-like"/>
    <property type="match status" value="1"/>
</dbReference>
<evidence type="ECO:0000256" key="6">
    <source>
        <dbReference type="ARBA" id="ARBA00023157"/>
    </source>
</evidence>
<sequence>MSTSSLDASAINNLSDKEKEELRQFVNTQTQRTRVQAQTHNLTELCWKKCVTSPVKSNTLEKTEEACMSNCVERFLDLNILTAKLLSNMQQQH</sequence>
<dbReference type="Proteomes" id="UP001583186">
    <property type="component" value="Unassembled WGS sequence"/>
</dbReference>
<name>A0ABR3YN76_9PEZI</name>
<evidence type="ECO:0000256" key="8">
    <source>
        <dbReference type="RuleBase" id="RU367043"/>
    </source>
</evidence>
<keyword evidence="8" id="KW-0496">Mitochondrion</keyword>
<keyword evidence="7 8" id="KW-0143">Chaperone</keyword>
<comment type="domain">
    <text evidence="8">The twin CX3C motif contains 4 conserved Cys residues that form 2 disulfide bonds in the mitochondrial intermembrane space.</text>
</comment>
<keyword evidence="3 8" id="KW-0472">Membrane</keyword>
<evidence type="ECO:0000256" key="1">
    <source>
        <dbReference type="ARBA" id="ARBA00004137"/>
    </source>
</evidence>
<keyword evidence="11" id="KW-1185">Reference proteome</keyword>
<dbReference type="EMBL" id="JAWCUI010000069">
    <property type="protein sequence ID" value="KAL1889793.1"/>
    <property type="molecule type" value="Genomic_DNA"/>
</dbReference>
<gene>
    <name evidence="10" type="primary">TIM8</name>
    <name evidence="10" type="ORF">Sste5346_008651</name>
</gene>
<comment type="subunit">
    <text evidence="8">Heterohexamer.</text>
</comment>
<comment type="caution">
    <text evidence="10">The sequence shown here is derived from an EMBL/GenBank/DDBJ whole genome shotgun (WGS) entry which is preliminary data.</text>
</comment>
<dbReference type="Gene3D" id="1.10.287.810">
    <property type="entry name" value="Mitochondrial import inner membrane translocase subunit tim13 like domains"/>
    <property type="match status" value="1"/>
</dbReference>
<comment type="function">
    <text evidence="8">Mitochondrial intermembrane chaperone that participates in the import and insertion of some multi-pass transmembrane proteins into the mitochondrial inner membrane. Also required for the transfer of beta-barrel precursors from the TOM complex to the sorting and assembly machinery (SAM complex) of the outer membrane. Acts as a chaperone-like protein that protects the hydrophobic precursors from aggregation and guide them through the mitochondrial intermembrane space.</text>
</comment>
<comment type="subcellular location">
    <subcellularLocation>
        <location evidence="1 8">Mitochondrion inner membrane</location>
        <topology evidence="1 8">Peripheral membrane protein</topology>
        <orientation evidence="1 8">Intermembrane side</orientation>
    </subcellularLocation>
</comment>
<keyword evidence="6 8" id="KW-1015">Disulfide bond</keyword>